<dbReference type="Proteomes" id="UP000315010">
    <property type="component" value="Unassembled WGS sequence"/>
</dbReference>
<proteinExistence type="predicted"/>
<dbReference type="EMBL" id="SJPJ01000001">
    <property type="protein sequence ID" value="TWT79978.1"/>
    <property type="molecule type" value="Genomic_DNA"/>
</dbReference>
<keyword evidence="2" id="KW-1185">Reference proteome</keyword>
<dbReference type="RefSeq" id="WP_419193997.1">
    <property type="nucleotide sequence ID" value="NZ_SJPJ01000001.1"/>
</dbReference>
<gene>
    <name evidence="1" type="ORF">CA13_13900</name>
</gene>
<evidence type="ECO:0000313" key="2">
    <source>
        <dbReference type="Proteomes" id="UP000315010"/>
    </source>
</evidence>
<reference evidence="1 2" key="1">
    <citation type="submission" date="2019-02" db="EMBL/GenBank/DDBJ databases">
        <title>Deep-cultivation of Planctomycetes and their phenomic and genomic characterization uncovers novel biology.</title>
        <authorList>
            <person name="Wiegand S."/>
            <person name="Jogler M."/>
            <person name="Boedeker C."/>
            <person name="Pinto D."/>
            <person name="Vollmers J."/>
            <person name="Rivas-Marin E."/>
            <person name="Kohn T."/>
            <person name="Peeters S.H."/>
            <person name="Heuer A."/>
            <person name="Rast P."/>
            <person name="Oberbeckmann S."/>
            <person name="Bunk B."/>
            <person name="Jeske O."/>
            <person name="Meyerdierks A."/>
            <person name="Storesund J.E."/>
            <person name="Kallscheuer N."/>
            <person name="Luecker S."/>
            <person name="Lage O.M."/>
            <person name="Pohl T."/>
            <person name="Merkel B.J."/>
            <person name="Hornburger P."/>
            <person name="Mueller R.-W."/>
            <person name="Bruemmer F."/>
            <person name="Labrenz M."/>
            <person name="Spormann A.M."/>
            <person name="Op Den Camp H."/>
            <person name="Overmann J."/>
            <person name="Amann R."/>
            <person name="Jetten M.S.M."/>
            <person name="Mascher T."/>
            <person name="Medema M.H."/>
            <person name="Devos D.P."/>
            <person name="Kaster A.-K."/>
            <person name="Ovreas L."/>
            <person name="Rohde M."/>
            <person name="Galperin M.Y."/>
            <person name="Jogler C."/>
        </authorList>
    </citation>
    <scope>NUCLEOTIDE SEQUENCE [LARGE SCALE GENOMIC DNA]</scope>
    <source>
        <strain evidence="1 2">CA13</strain>
    </source>
</reference>
<organism evidence="1 2">
    <name type="scientific">Novipirellula herctigrandis</name>
    <dbReference type="NCBI Taxonomy" id="2527986"/>
    <lineage>
        <taxon>Bacteria</taxon>
        <taxon>Pseudomonadati</taxon>
        <taxon>Planctomycetota</taxon>
        <taxon>Planctomycetia</taxon>
        <taxon>Pirellulales</taxon>
        <taxon>Pirellulaceae</taxon>
        <taxon>Novipirellula</taxon>
    </lineage>
</organism>
<evidence type="ECO:0000313" key="1">
    <source>
        <dbReference type="EMBL" id="TWT79978.1"/>
    </source>
</evidence>
<dbReference type="AlphaFoldDB" id="A0A5C5YY12"/>
<protein>
    <submittedName>
        <fullName evidence="1">Uncharacterized protein</fullName>
    </submittedName>
</protein>
<name>A0A5C5YY12_9BACT</name>
<comment type="caution">
    <text evidence="1">The sequence shown here is derived from an EMBL/GenBank/DDBJ whole genome shotgun (WGS) entry which is preliminary data.</text>
</comment>
<accession>A0A5C5YY12</accession>
<sequence>MTSPTPDFSPDSPSVREAAVFDKLRGTSESPSKMLALMVEHFRQSRQPVELFEGLKMQIRDHLGLPLLVTEHDKPKPEEVERQLEAGLLEACTEVGQMLIDDGKVAEGWMYLRPTGDVELARKSIAKIPITEENYDAMIQVLLHEGLDVGRGFAAVLEHQGTCNSITLYEQAVASRGKADRQAAAARLLDHLYNELVVLVRGDIARRESPAGEDETLSQMLQTRPWIMDEGAYHLDTTHLASTVRIASVLDDPSQHQKARDLCQYGRRLSAQYQYPGEEPFVDFYPAYNTFYSTLLGEDTEAGLKWFERKARAVDTKQFGASAIETYVDLLDRVGQHGKAVKVAVELVPDDMPSQRIVPLLLDIASRDAASRDAASRDAASRDAASRDAASDADSTKKLDVYQTILDYCRRHNDVLGYTAALHDIR</sequence>